<dbReference type="Proteomes" id="UP001055102">
    <property type="component" value="Unassembled WGS sequence"/>
</dbReference>
<reference evidence="1" key="1">
    <citation type="journal article" date="2021" name="Front. Microbiol.">
        <title>Comprehensive Comparative Genomics and Phenotyping of Methylobacterium Species.</title>
        <authorList>
            <person name="Alessa O."/>
            <person name="Ogura Y."/>
            <person name="Fujitani Y."/>
            <person name="Takami H."/>
            <person name="Hayashi T."/>
            <person name="Sahin N."/>
            <person name="Tani A."/>
        </authorList>
    </citation>
    <scope>NUCLEOTIDE SEQUENCE</scope>
    <source>
        <strain evidence="1">LMG 23639</strain>
    </source>
</reference>
<dbReference type="PANTHER" id="PTHR12993">
    <property type="entry name" value="N-ACETYLGLUCOSAMINYL-PHOSPHATIDYLINOSITOL DE-N-ACETYLASE-RELATED"/>
    <property type="match status" value="1"/>
</dbReference>
<organism evidence="1 2">
    <name type="scientific">Methylobacterium jeotgali</name>
    <dbReference type="NCBI Taxonomy" id="381630"/>
    <lineage>
        <taxon>Bacteria</taxon>
        <taxon>Pseudomonadati</taxon>
        <taxon>Pseudomonadota</taxon>
        <taxon>Alphaproteobacteria</taxon>
        <taxon>Hyphomicrobiales</taxon>
        <taxon>Methylobacteriaceae</taxon>
        <taxon>Methylobacterium</taxon>
    </lineage>
</organism>
<name>A0ABQ4SV35_9HYPH</name>
<keyword evidence="2" id="KW-1185">Reference proteome</keyword>
<dbReference type="EMBL" id="BPQR01000022">
    <property type="protein sequence ID" value="GJE06076.1"/>
    <property type="molecule type" value="Genomic_DNA"/>
</dbReference>
<protein>
    <submittedName>
        <fullName evidence="1">1D-myo-inositol 2-acetamido-2-deoxy-alpha-D-glucopyranoside deacetylase</fullName>
    </submittedName>
</protein>
<evidence type="ECO:0000313" key="1">
    <source>
        <dbReference type="EMBL" id="GJE06076.1"/>
    </source>
</evidence>
<dbReference type="Pfam" id="PF02585">
    <property type="entry name" value="PIG-L"/>
    <property type="match status" value="1"/>
</dbReference>
<gene>
    <name evidence="1" type="primary">mshB</name>
    <name evidence="1" type="ORF">AOPFMNJM_1382</name>
</gene>
<dbReference type="PANTHER" id="PTHR12993:SF29">
    <property type="entry name" value="BLR3841 PROTEIN"/>
    <property type="match status" value="1"/>
</dbReference>
<reference evidence="1" key="2">
    <citation type="submission" date="2021-08" db="EMBL/GenBank/DDBJ databases">
        <authorList>
            <person name="Tani A."/>
            <person name="Ola A."/>
            <person name="Ogura Y."/>
            <person name="Katsura K."/>
            <person name="Hayashi T."/>
        </authorList>
    </citation>
    <scope>NUCLEOTIDE SEQUENCE</scope>
    <source>
        <strain evidence="1">LMG 23639</strain>
    </source>
</reference>
<dbReference type="InterPro" id="IPR024078">
    <property type="entry name" value="LmbE-like_dom_sf"/>
</dbReference>
<sequence length="252" mass="26435">MRADEFLAALADLPVAGLDALAGQGGLVVVAPHPDDESLGCGGLMVQALRAGRAVRVVILSDGCGSHPNSQAYPAERLRAQREAETLRAVAELGLDPACVTFLRLPDGAVPHEGAPAQAVAERIAGIAEACGAGAVLTTWGGDPHCDHKGAAAIVALARPLLKDARTFAYPIWGWVLPPETEVGLAPSGIRLDVRGERAAKRRAVYAHTSQTTGLIDDPPGFRLEEAIIDRLCGPYEWYVETNAETDAGTRP</sequence>
<dbReference type="InterPro" id="IPR003737">
    <property type="entry name" value="GlcNAc_PI_deacetylase-related"/>
</dbReference>
<dbReference type="RefSeq" id="WP_238274707.1">
    <property type="nucleotide sequence ID" value="NZ_BPQR01000022.1"/>
</dbReference>
<comment type="caution">
    <text evidence="1">The sequence shown here is derived from an EMBL/GenBank/DDBJ whole genome shotgun (WGS) entry which is preliminary data.</text>
</comment>
<accession>A0ABQ4SV35</accession>
<dbReference type="SUPFAM" id="SSF102588">
    <property type="entry name" value="LmbE-like"/>
    <property type="match status" value="1"/>
</dbReference>
<dbReference type="Gene3D" id="3.40.50.10320">
    <property type="entry name" value="LmbE-like"/>
    <property type="match status" value="1"/>
</dbReference>
<evidence type="ECO:0000313" key="2">
    <source>
        <dbReference type="Proteomes" id="UP001055102"/>
    </source>
</evidence>
<proteinExistence type="predicted"/>